<comment type="caution">
    <text evidence="2">The sequence shown here is derived from an EMBL/GenBank/DDBJ whole genome shotgun (WGS) entry which is preliminary data.</text>
</comment>
<evidence type="ECO:0000313" key="3">
    <source>
        <dbReference type="Proteomes" id="UP000037510"/>
    </source>
</evidence>
<evidence type="ECO:0000313" key="2">
    <source>
        <dbReference type="EMBL" id="KOB76628.1"/>
    </source>
</evidence>
<sequence>MAGVAALAGGVYWLVSGSKEEKPQTKKQPKLQQRQSPASAASPSPTPSSTPSGGIMSGLINLLGALATPKSDTYYSSGKVARNAAPENPCISNLNLLLADIHVRHIQLKDDDFQLHYNVFDNVFQHLHKKMMEVDPYYRKYHSTPDEFDMDIVIRLPLNISESSNRDESDIIIEPNTAGFVQLKMGFVTIYRENPCLWDITSEHYKNKAMR</sequence>
<gene>
    <name evidence="2" type="ORF">OBRU01_05435</name>
</gene>
<dbReference type="Proteomes" id="UP000037510">
    <property type="component" value="Unassembled WGS sequence"/>
</dbReference>
<organism evidence="2 3">
    <name type="scientific">Operophtera brumata</name>
    <name type="common">Winter moth</name>
    <name type="synonym">Phalaena brumata</name>
    <dbReference type="NCBI Taxonomy" id="104452"/>
    <lineage>
        <taxon>Eukaryota</taxon>
        <taxon>Metazoa</taxon>
        <taxon>Ecdysozoa</taxon>
        <taxon>Arthropoda</taxon>
        <taxon>Hexapoda</taxon>
        <taxon>Insecta</taxon>
        <taxon>Pterygota</taxon>
        <taxon>Neoptera</taxon>
        <taxon>Endopterygota</taxon>
        <taxon>Lepidoptera</taxon>
        <taxon>Glossata</taxon>
        <taxon>Ditrysia</taxon>
        <taxon>Geometroidea</taxon>
        <taxon>Geometridae</taxon>
        <taxon>Larentiinae</taxon>
        <taxon>Operophtera</taxon>
    </lineage>
</organism>
<dbReference type="EMBL" id="JTDY01000572">
    <property type="protein sequence ID" value="KOB76628.1"/>
    <property type="molecule type" value="Genomic_DNA"/>
</dbReference>
<name>A0A0L7LM51_OPEBR</name>
<keyword evidence="3" id="KW-1185">Reference proteome</keyword>
<reference evidence="2 3" key="1">
    <citation type="journal article" date="2015" name="Genome Biol. Evol.">
        <title>The genome of winter moth (Operophtera brumata) provides a genomic perspective on sexual dimorphism and phenology.</title>
        <authorList>
            <person name="Derks M.F."/>
            <person name="Smit S."/>
            <person name="Salis L."/>
            <person name="Schijlen E."/>
            <person name="Bossers A."/>
            <person name="Mateman C."/>
            <person name="Pijl A.S."/>
            <person name="de Ridder D."/>
            <person name="Groenen M.A."/>
            <person name="Visser M.E."/>
            <person name="Megens H.J."/>
        </authorList>
    </citation>
    <scope>NUCLEOTIDE SEQUENCE [LARGE SCALE GENOMIC DNA]</scope>
    <source>
        <strain evidence="2">WM2013NL</strain>
        <tissue evidence="2">Head and thorax</tissue>
    </source>
</reference>
<feature type="region of interest" description="Disordered" evidence="1">
    <location>
        <begin position="19"/>
        <end position="53"/>
    </location>
</feature>
<dbReference type="AlphaFoldDB" id="A0A0L7LM51"/>
<evidence type="ECO:0000256" key="1">
    <source>
        <dbReference type="SAM" id="MobiDB-lite"/>
    </source>
</evidence>
<feature type="compositionally biased region" description="Low complexity" evidence="1">
    <location>
        <begin position="30"/>
        <end position="52"/>
    </location>
</feature>
<protein>
    <submittedName>
        <fullName evidence="2">ADP-ribosylation factor-like protein</fullName>
    </submittedName>
</protein>
<accession>A0A0L7LM51</accession>
<proteinExistence type="predicted"/>